<name>A0A2I0I9P7_PUNGR</name>
<comment type="similarity">
    <text evidence="1 3">Belongs to the peptidase S8 family.</text>
</comment>
<dbReference type="EMBL" id="PGOL01003536">
    <property type="protein sequence ID" value="PKI40533.1"/>
    <property type="molecule type" value="Genomic_DNA"/>
</dbReference>
<evidence type="ECO:0000256" key="3">
    <source>
        <dbReference type="PROSITE-ProRule" id="PRU01240"/>
    </source>
</evidence>
<dbReference type="InterPro" id="IPR036852">
    <property type="entry name" value="Peptidase_S8/S53_dom_sf"/>
</dbReference>
<evidence type="ECO:0000259" key="5">
    <source>
        <dbReference type="Pfam" id="PF17766"/>
    </source>
</evidence>
<evidence type="ECO:0000256" key="1">
    <source>
        <dbReference type="ARBA" id="ARBA00011073"/>
    </source>
</evidence>
<reference evidence="6 7" key="1">
    <citation type="submission" date="2017-11" db="EMBL/GenBank/DDBJ databases">
        <title>De-novo sequencing of pomegranate (Punica granatum L.) genome.</title>
        <authorList>
            <person name="Akparov Z."/>
            <person name="Amiraslanov A."/>
            <person name="Hajiyeva S."/>
            <person name="Abbasov M."/>
            <person name="Kaur K."/>
            <person name="Hamwieh A."/>
            <person name="Solovyev V."/>
            <person name="Salamov A."/>
            <person name="Braich B."/>
            <person name="Kosarev P."/>
            <person name="Mahmoud A."/>
            <person name="Hajiyev E."/>
            <person name="Babayeva S."/>
            <person name="Izzatullayeva V."/>
            <person name="Mammadov A."/>
            <person name="Mammadov A."/>
            <person name="Sharifova S."/>
            <person name="Ojaghi J."/>
            <person name="Eynullazada K."/>
            <person name="Bayramov B."/>
            <person name="Abdulazimova A."/>
            <person name="Shahmuradov I."/>
        </authorList>
    </citation>
    <scope>NUCLEOTIDE SEQUENCE [LARGE SCALE GENOMIC DNA]</scope>
    <source>
        <strain evidence="7">cv. AG2017</strain>
        <tissue evidence="6">Leaf</tissue>
    </source>
</reference>
<dbReference type="Proteomes" id="UP000233551">
    <property type="component" value="Unassembled WGS sequence"/>
</dbReference>
<dbReference type="Pfam" id="PF17766">
    <property type="entry name" value="fn3_6"/>
    <property type="match status" value="1"/>
</dbReference>
<evidence type="ECO:0000259" key="4">
    <source>
        <dbReference type="Pfam" id="PF00082"/>
    </source>
</evidence>
<keyword evidence="2" id="KW-0732">Signal</keyword>
<comment type="caution">
    <text evidence="6">The sequence shown here is derived from an EMBL/GenBank/DDBJ whole genome shotgun (WGS) entry which is preliminary data.</text>
</comment>
<keyword evidence="7" id="KW-1185">Reference proteome</keyword>
<dbReference type="PANTHER" id="PTHR10795">
    <property type="entry name" value="PROPROTEIN CONVERTASE SUBTILISIN/KEXIN"/>
    <property type="match status" value="1"/>
</dbReference>
<dbReference type="GO" id="GO:0004252">
    <property type="term" value="F:serine-type endopeptidase activity"/>
    <property type="evidence" value="ECO:0007669"/>
    <property type="project" value="InterPro"/>
</dbReference>
<dbReference type="InterPro" id="IPR045051">
    <property type="entry name" value="SBT"/>
</dbReference>
<comment type="caution">
    <text evidence="3">Lacks conserved residue(s) required for the propagation of feature annotation.</text>
</comment>
<dbReference type="InterPro" id="IPR000209">
    <property type="entry name" value="Peptidase_S8/S53_dom"/>
</dbReference>
<organism evidence="6 7">
    <name type="scientific">Punica granatum</name>
    <name type="common">Pomegranate</name>
    <dbReference type="NCBI Taxonomy" id="22663"/>
    <lineage>
        <taxon>Eukaryota</taxon>
        <taxon>Viridiplantae</taxon>
        <taxon>Streptophyta</taxon>
        <taxon>Embryophyta</taxon>
        <taxon>Tracheophyta</taxon>
        <taxon>Spermatophyta</taxon>
        <taxon>Magnoliopsida</taxon>
        <taxon>eudicotyledons</taxon>
        <taxon>Gunneridae</taxon>
        <taxon>Pentapetalae</taxon>
        <taxon>rosids</taxon>
        <taxon>malvids</taxon>
        <taxon>Myrtales</taxon>
        <taxon>Lythraceae</taxon>
        <taxon>Punica</taxon>
    </lineage>
</organism>
<dbReference type="InterPro" id="IPR041469">
    <property type="entry name" value="Subtilisin-like_FN3"/>
</dbReference>
<sequence length="229" mass="24724">MSCPHVSAIAAILRSAHPSWSPAAIKSAIMTTATPMDNSKKLIGKNPNGSETTPFDYGSGHVNPAAALDPGLIYDFDSADVINFLCSLVPARVRHCRDPKIRPLQRSSRNLTRELLSCPKNLTPSYNLNYPSIGVATMSGSFSAHRKVTYYGQGPTVYSPYVEYLAGVKLTVSPPQLKFSKAGKKLAYRIDFTPNHSSNGSFELGSLTRSKGVHRVQSPISLNAVSVSN</sequence>
<protein>
    <recommendedName>
        <fullName evidence="8">Peptidase S8/S53 domain-containing protein</fullName>
    </recommendedName>
</protein>
<evidence type="ECO:0000313" key="6">
    <source>
        <dbReference type="EMBL" id="PKI40533.1"/>
    </source>
</evidence>
<dbReference type="SUPFAM" id="SSF52743">
    <property type="entry name" value="Subtilisin-like"/>
    <property type="match status" value="1"/>
</dbReference>
<proteinExistence type="inferred from homology"/>
<feature type="domain" description="Peptidase S8/S53" evidence="4">
    <location>
        <begin position="1"/>
        <end position="59"/>
    </location>
</feature>
<feature type="domain" description="Subtilisin-like protease fibronectin type-III" evidence="5">
    <location>
        <begin position="127"/>
        <end position="221"/>
    </location>
</feature>
<evidence type="ECO:0000313" key="7">
    <source>
        <dbReference type="Proteomes" id="UP000233551"/>
    </source>
</evidence>
<accession>A0A2I0I9P7</accession>
<dbReference type="Pfam" id="PF00082">
    <property type="entry name" value="Peptidase_S8"/>
    <property type="match status" value="1"/>
</dbReference>
<dbReference type="GO" id="GO:0006508">
    <property type="term" value="P:proteolysis"/>
    <property type="evidence" value="ECO:0007669"/>
    <property type="project" value="InterPro"/>
</dbReference>
<dbReference type="Gene3D" id="2.60.40.2310">
    <property type="match status" value="1"/>
</dbReference>
<dbReference type="AlphaFoldDB" id="A0A2I0I9P7"/>
<dbReference type="Gene3D" id="3.40.50.200">
    <property type="entry name" value="Peptidase S8/S53 domain"/>
    <property type="match status" value="1"/>
</dbReference>
<gene>
    <name evidence="6" type="ORF">CRG98_039093</name>
</gene>
<evidence type="ECO:0008006" key="8">
    <source>
        <dbReference type="Google" id="ProtNLM"/>
    </source>
</evidence>
<dbReference type="PROSITE" id="PS51892">
    <property type="entry name" value="SUBTILASE"/>
    <property type="match status" value="1"/>
</dbReference>
<evidence type="ECO:0000256" key="2">
    <source>
        <dbReference type="ARBA" id="ARBA00022729"/>
    </source>
</evidence>
<dbReference type="STRING" id="22663.A0A2I0I9P7"/>